<feature type="modified residue" description="N6-lipoyllysine" evidence="3 4">
    <location>
        <position position="59"/>
    </location>
</feature>
<keyword evidence="2 3" id="KW-0450">Lipoyl</keyword>
<comment type="function">
    <text evidence="3">The glycine cleavage system catalyzes the degradation of glycine. The H protein shuttles the methylamine group of glycine from the P protein to the T protein.</text>
</comment>
<dbReference type="Pfam" id="PF01597">
    <property type="entry name" value="GCV_H"/>
    <property type="match status" value="1"/>
</dbReference>
<dbReference type="GO" id="GO:0009249">
    <property type="term" value="P:protein lipoylation"/>
    <property type="evidence" value="ECO:0007669"/>
    <property type="project" value="TreeGrafter"/>
</dbReference>
<dbReference type="InterPro" id="IPR002930">
    <property type="entry name" value="GCV_H"/>
</dbReference>
<evidence type="ECO:0000313" key="6">
    <source>
        <dbReference type="EMBL" id="MZR29215.1"/>
    </source>
</evidence>
<dbReference type="SUPFAM" id="SSF51230">
    <property type="entry name" value="Single hybrid motif"/>
    <property type="match status" value="1"/>
</dbReference>
<dbReference type="RefSeq" id="WP_161313704.1">
    <property type="nucleotide sequence ID" value="NZ_WTUW01000001.1"/>
</dbReference>
<dbReference type="EMBL" id="WTUW01000001">
    <property type="protein sequence ID" value="MZR29215.1"/>
    <property type="molecule type" value="Genomic_DNA"/>
</dbReference>
<dbReference type="CDD" id="cd06848">
    <property type="entry name" value="GCS_H"/>
    <property type="match status" value="1"/>
</dbReference>
<comment type="similarity">
    <text evidence="1 3">Belongs to the GcvH family.</text>
</comment>
<dbReference type="Gene3D" id="2.40.50.100">
    <property type="match status" value="1"/>
</dbReference>
<dbReference type="PANTHER" id="PTHR11715">
    <property type="entry name" value="GLYCINE CLEAVAGE SYSTEM H PROTEIN"/>
    <property type="match status" value="1"/>
</dbReference>
<protein>
    <recommendedName>
        <fullName evidence="3">Glycine cleavage system H protein</fullName>
    </recommendedName>
</protein>
<dbReference type="NCBIfam" id="NF002270">
    <property type="entry name" value="PRK01202.1"/>
    <property type="match status" value="1"/>
</dbReference>
<dbReference type="InterPro" id="IPR000089">
    <property type="entry name" value="Biotin_lipoyl"/>
</dbReference>
<evidence type="ECO:0000256" key="4">
    <source>
        <dbReference type="PIRSR" id="PIRSR617453-50"/>
    </source>
</evidence>
<dbReference type="InterPro" id="IPR011053">
    <property type="entry name" value="Single_hybrid_motif"/>
</dbReference>
<name>A0A6L8W2E3_9PROT</name>
<comment type="caution">
    <text evidence="6">The sequence shown here is derived from an EMBL/GenBank/DDBJ whole genome shotgun (WGS) entry which is preliminary data.</text>
</comment>
<dbReference type="InterPro" id="IPR033753">
    <property type="entry name" value="GCV_H/Fam206"/>
</dbReference>
<dbReference type="HAMAP" id="MF_00272">
    <property type="entry name" value="GcvH"/>
    <property type="match status" value="1"/>
</dbReference>
<dbReference type="InterPro" id="IPR017453">
    <property type="entry name" value="GCV_H_sub"/>
</dbReference>
<dbReference type="PROSITE" id="PS00189">
    <property type="entry name" value="LIPOYL"/>
    <property type="match status" value="1"/>
</dbReference>
<dbReference type="NCBIfam" id="TIGR00527">
    <property type="entry name" value="gcvH"/>
    <property type="match status" value="1"/>
</dbReference>
<dbReference type="AlphaFoldDB" id="A0A6L8W2E3"/>
<dbReference type="InterPro" id="IPR003016">
    <property type="entry name" value="2-oxoA_DH_lipoyl-BS"/>
</dbReference>
<dbReference type="PANTHER" id="PTHR11715:SF3">
    <property type="entry name" value="GLYCINE CLEAVAGE SYSTEM H PROTEIN-RELATED"/>
    <property type="match status" value="1"/>
</dbReference>
<dbReference type="GO" id="GO:0005737">
    <property type="term" value="C:cytoplasm"/>
    <property type="evidence" value="ECO:0007669"/>
    <property type="project" value="TreeGrafter"/>
</dbReference>
<dbReference type="GO" id="GO:0005960">
    <property type="term" value="C:glycine cleavage complex"/>
    <property type="evidence" value="ECO:0007669"/>
    <property type="project" value="InterPro"/>
</dbReference>
<evidence type="ECO:0000256" key="3">
    <source>
        <dbReference type="HAMAP-Rule" id="MF_00272"/>
    </source>
</evidence>
<dbReference type="Proteomes" id="UP000476030">
    <property type="component" value="Unassembled WGS sequence"/>
</dbReference>
<feature type="domain" description="Lipoyl-binding" evidence="5">
    <location>
        <begin position="18"/>
        <end position="100"/>
    </location>
</feature>
<keyword evidence="7" id="KW-1185">Reference proteome</keyword>
<evidence type="ECO:0000256" key="2">
    <source>
        <dbReference type="ARBA" id="ARBA00022823"/>
    </source>
</evidence>
<organism evidence="6 7">
    <name type="scientific">Sneathiella litorea</name>
    <dbReference type="NCBI Taxonomy" id="2606216"/>
    <lineage>
        <taxon>Bacteria</taxon>
        <taxon>Pseudomonadati</taxon>
        <taxon>Pseudomonadota</taxon>
        <taxon>Alphaproteobacteria</taxon>
        <taxon>Sneathiellales</taxon>
        <taxon>Sneathiellaceae</taxon>
        <taxon>Sneathiella</taxon>
    </lineage>
</organism>
<evidence type="ECO:0000259" key="5">
    <source>
        <dbReference type="PROSITE" id="PS50968"/>
    </source>
</evidence>
<gene>
    <name evidence="3 6" type="primary">gcvH</name>
    <name evidence="6" type="ORF">GQE98_01070</name>
</gene>
<sequence>MSYKFTEDHEWVLLEGEVATIGISDYAQGQLGDVVYVEVPTIGDEITKGDELAVVESVKAASEVYSPVSGEIIDVNSELEGAPTKVNEDAMDSGWFAKIKVSNSSDLDDLMDEAAYKAFLQGLDE</sequence>
<accession>A0A6L8W2E3</accession>
<reference evidence="6 7" key="1">
    <citation type="submission" date="2019-12" db="EMBL/GenBank/DDBJ databases">
        <title>Snethiella sp. nov. sp. isolated from sea sand.</title>
        <authorList>
            <person name="Kim J."/>
            <person name="Jeong S.E."/>
            <person name="Jung H.S."/>
            <person name="Jeon C.O."/>
        </authorList>
    </citation>
    <scope>NUCLEOTIDE SEQUENCE [LARGE SCALE GENOMIC DNA]</scope>
    <source>
        <strain evidence="6 7">DP05</strain>
    </source>
</reference>
<dbReference type="PROSITE" id="PS50968">
    <property type="entry name" value="BIOTINYL_LIPOYL"/>
    <property type="match status" value="1"/>
</dbReference>
<proteinExistence type="inferred from homology"/>
<comment type="subunit">
    <text evidence="3">The glycine cleavage system is composed of four proteins: P, T, L and H.</text>
</comment>
<dbReference type="GO" id="GO:0019464">
    <property type="term" value="P:glycine decarboxylation via glycine cleavage system"/>
    <property type="evidence" value="ECO:0007669"/>
    <property type="project" value="UniProtKB-UniRule"/>
</dbReference>
<evidence type="ECO:0000256" key="1">
    <source>
        <dbReference type="ARBA" id="ARBA00009249"/>
    </source>
</evidence>
<evidence type="ECO:0000313" key="7">
    <source>
        <dbReference type="Proteomes" id="UP000476030"/>
    </source>
</evidence>
<comment type="cofactor">
    <cofactor evidence="3">
        <name>(R)-lipoate</name>
        <dbReference type="ChEBI" id="CHEBI:83088"/>
    </cofactor>
    <text evidence="3">Binds 1 lipoyl cofactor covalently.</text>
</comment>